<evidence type="ECO:0000313" key="2">
    <source>
        <dbReference type="Proteomes" id="UP000830395"/>
    </source>
</evidence>
<organism evidence="1 2">
    <name type="scientific">Pangasius djambal</name>
    <dbReference type="NCBI Taxonomy" id="1691987"/>
    <lineage>
        <taxon>Eukaryota</taxon>
        <taxon>Metazoa</taxon>
        <taxon>Chordata</taxon>
        <taxon>Craniata</taxon>
        <taxon>Vertebrata</taxon>
        <taxon>Euteleostomi</taxon>
        <taxon>Actinopterygii</taxon>
        <taxon>Neopterygii</taxon>
        <taxon>Teleostei</taxon>
        <taxon>Ostariophysi</taxon>
        <taxon>Siluriformes</taxon>
        <taxon>Pangasiidae</taxon>
        <taxon>Pangasius</taxon>
    </lineage>
</organism>
<evidence type="ECO:0000313" key="1">
    <source>
        <dbReference type="EMBL" id="MCJ8732127.1"/>
    </source>
</evidence>
<accession>A0ACC5Y9S5</accession>
<protein>
    <submittedName>
        <fullName evidence="1">Uncharacterized protein</fullName>
    </submittedName>
</protein>
<keyword evidence="2" id="KW-1185">Reference proteome</keyword>
<dbReference type="EMBL" id="CM040979">
    <property type="protein sequence ID" value="MCJ8732127.1"/>
    <property type="molecule type" value="Genomic_DNA"/>
</dbReference>
<reference evidence="1" key="1">
    <citation type="submission" date="2020-02" db="EMBL/GenBank/DDBJ databases">
        <title>Genome sequencing of the panga catfish, Pangasius djambal.</title>
        <authorList>
            <person name="Wen M."/>
            <person name="Zahm M."/>
            <person name="Roques C."/>
            <person name="Cabau C."/>
            <person name="Klopp C."/>
            <person name="Donnadieu C."/>
            <person name="Jouanno E."/>
            <person name="Avarre J.-C."/>
            <person name="Campet M."/>
            <person name="Ha T."/>
            <person name="Dugue R."/>
            <person name="Lampietro C."/>
            <person name="Louis A."/>
            <person name="Herpin A."/>
            <person name="Echchiki A."/>
            <person name="Berthelot C."/>
            <person name="Parey E."/>
            <person name="Roest-Crollius H."/>
            <person name="Braasch I."/>
            <person name="Postlethwait J.H."/>
            <person name="Bobe J."/>
            <person name="Montfort J."/>
            <person name="Bouchez O."/>
            <person name="Begum T."/>
            <person name="Schartl M."/>
            <person name="Gustiano R."/>
            <person name="Guiguen Y."/>
        </authorList>
    </citation>
    <scope>NUCLEOTIDE SEQUENCE</scope>
    <source>
        <strain evidence="1">Pdj_M5554</strain>
    </source>
</reference>
<sequence length="550" mass="62405">MTLNVDVGGKMASTEQCLPELADKETREKLALWDRSSEPTAPLTDKQTDSVLEIRSAAETLPVPAELPIEDLCALSSRSLLSPFTAAVPASTEDVLMKGFQTLQMESDRIETAQQFFSWFSKLQTHMDQEEGARYRCLPIEDLCALSSRSLLSPFTAAVPASTEDVLMKGFQTLQMESDRIETAQQFFSWFSKLQTHMDQEEGARYRCSELVDLAESIQQKLSYFNELENVNTKLNSPTLSVNSEGFIPMLSKLDDCIEYVSSHPNFKDYPVYLAKFRQCLSKALHLLKTHIINTLQNLTNQLTKRDPVAAANVDNAFTLYYVKFRAAAPKLRTLIEQVEQRSEKIPEYQQLLDDVHQCYLDQREVLLAPSIKSTITELTGQNNKDHCALVRSGCAFMVHVCQDEHQLYNEFFSKPTVKLDELLEKLCVSLYDVLRPLIIHVVHLETLSELCSILKNEMLEDHRAVFQGLSQEALSACILSLLKASEFILKNKSQIDGQLFLIKHLLIMREQIAPFHTDFAIKEISLDLKKTRGEFTAGNMLIYLNVLIV</sequence>
<dbReference type="Proteomes" id="UP000830395">
    <property type="component" value="Chromosome 5"/>
</dbReference>
<comment type="caution">
    <text evidence="1">The sequence shown here is derived from an EMBL/GenBank/DDBJ whole genome shotgun (WGS) entry which is preliminary data.</text>
</comment>
<gene>
    <name evidence="1" type="ORF">PDJAM_G00207460</name>
</gene>
<name>A0ACC5Y9S5_9TELE</name>
<proteinExistence type="predicted"/>